<keyword evidence="2" id="KW-0472">Membrane</keyword>
<protein>
    <submittedName>
        <fullName evidence="3">Uncharacterized protein</fullName>
    </submittedName>
</protein>
<dbReference type="STRING" id="155974.SAMN04487818_10368"/>
<feature type="transmembrane region" description="Helical" evidence="2">
    <location>
        <begin position="137"/>
        <end position="154"/>
    </location>
</feature>
<organism evidence="3 4">
    <name type="scientific">Actinokineospora terrae</name>
    <dbReference type="NCBI Taxonomy" id="155974"/>
    <lineage>
        <taxon>Bacteria</taxon>
        <taxon>Bacillati</taxon>
        <taxon>Actinomycetota</taxon>
        <taxon>Actinomycetes</taxon>
        <taxon>Pseudonocardiales</taxon>
        <taxon>Pseudonocardiaceae</taxon>
        <taxon>Actinokineospora</taxon>
    </lineage>
</organism>
<evidence type="ECO:0000313" key="4">
    <source>
        <dbReference type="Proteomes" id="UP000199051"/>
    </source>
</evidence>
<accession>A0A1H9NPP4</accession>
<gene>
    <name evidence="3" type="ORF">SAMN04487818_10368</name>
</gene>
<feature type="transmembrane region" description="Helical" evidence="2">
    <location>
        <begin position="112"/>
        <end position="131"/>
    </location>
</feature>
<keyword evidence="2" id="KW-1133">Transmembrane helix</keyword>
<dbReference type="Proteomes" id="UP000199051">
    <property type="component" value="Unassembled WGS sequence"/>
</dbReference>
<dbReference type="RefSeq" id="WP_092775546.1">
    <property type="nucleotide sequence ID" value="NZ_FOGI01000003.1"/>
</dbReference>
<feature type="transmembrane region" description="Helical" evidence="2">
    <location>
        <begin position="6"/>
        <end position="26"/>
    </location>
</feature>
<reference evidence="4" key="1">
    <citation type="submission" date="2016-10" db="EMBL/GenBank/DDBJ databases">
        <authorList>
            <person name="Varghese N."/>
            <person name="Submissions S."/>
        </authorList>
    </citation>
    <scope>NUCLEOTIDE SEQUENCE [LARGE SCALE GENOMIC DNA]</scope>
    <source>
        <strain evidence="4">DSM 44260</strain>
    </source>
</reference>
<evidence type="ECO:0000256" key="2">
    <source>
        <dbReference type="SAM" id="Phobius"/>
    </source>
</evidence>
<proteinExistence type="predicted"/>
<keyword evidence="2" id="KW-0812">Transmembrane</keyword>
<evidence type="ECO:0000256" key="1">
    <source>
        <dbReference type="SAM" id="MobiDB-lite"/>
    </source>
</evidence>
<keyword evidence="4" id="KW-1185">Reference proteome</keyword>
<dbReference type="EMBL" id="FOGI01000003">
    <property type="protein sequence ID" value="SER37898.1"/>
    <property type="molecule type" value="Genomic_DNA"/>
</dbReference>
<name>A0A1H9NPP4_9PSEU</name>
<feature type="region of interest" description="Disordered" evidence="1">
    <location>
        <begin position="74"/>
        <end position="96"/>
    </location>
</feature>
<dbReference type="AlphaFoldDB" id="A0A1H9NPP4"/>
<sequence length="219" mass="23158">MSEKSSLTFVGIHLGLLVIATVIVLLTQRRGRRYLTGLDADGVAALAGHFPDLAVIRATVLGDIELHPDGTVTRLRDHAGRAPGGGTRESPSPEVDLEPPARDWLLTARIRVTALLGVLTLAGAVFVVLLLASGASVVTGAVVVIPTVAAWLWLHGRVGAAALKELQRQVPTTAQLGPSATDSDFLPIALYGPRAWDDERAAYLLAPTRRGEESTLVED</sequence>
<evidence type="ECO:0000313" key="3">
    <source>
        <dbReference type="EMBL" id="SER37898.1"/>
    </source>
</evidence>